<dbReference type="GO" id="GO:0005892">
    <property type="term" value="C:acetylcholine-gated channel complex"/>
    <property type="evidence" value="ECO:0007669"/>
    <property type="project" value="InterPro"/>
</dbReference>
<feature type="transmembrane region" description="Helical" evidence="2">
    <location>
        <begin position="195"/>
        <end position="217"/>
    </location>
</feature>
<evidence type="ECO:0000256" key="2">
    <source>
        <dbReference type="SAM" id="Phobius"/>
    </source>
</evidence>
<evidence type="ECO:0000256" key="3">
    <source>
        <dbReference type="SAM" id="SignalP"/>
    </source>
</evidence>
<feature type="region of interest" description="Disordered" evidence="1">
    <location>
        <begin position="228"/>
        <end position="247"/>
    </location>
</feature>
<organism evidence="4 5">
    <name type="scientific">Oedothorax gibbosus</name>
    <dbReference type="NCBI Taxonomy" id="931172"/>
    <lineage>
        <taxon>Eukaryota</taxon>
        <taxon>Metazoa</taxon>
        <taxon>Ecdysozoa</taxon>
        <taxon>Arthropoda</taxon>
        <taxon>Chelicerata</taxon>
        <taxon>Arachnida</taxon>
        <taxon>Araneae</taxon>
        <taxon>Araneomorphae</taxon>
        <taxon>Entelegynae</taxon>
        <taxon>Araneoidea</taxon>
        <taxon>Linyphiidae</taxon>
        <taxon>Erigoninae</taxon>
        <taxon>Oedothorax</taxon>
    </lineage>
</organism>
<keyword evidence="2" id="KW-1133">Transmembrane helix</keyword>
<dbReference type="PANTHER" id="PTHR33748">
    <property type="entry name" value="PROTEIN CBG04600"/>
    <property type="match status" value="1"/>
</dbReference>
<comment type="caution">
    <text evidence="4">The sequence shown here is derived from an EMBL/GenBank/DDBJ whole genome shotgun (WGS) entry which is preliminary data.</text>
</comment>
<evidence type="ECO:0000313" key="4">
    <source>
        <dbReference type="EMBL" id="KAG8201773.1"/>
    </source>
</evidence>
<feature type="chain" id="PRO_5043989355" evidence="3">
    <location>
        <begin position="20"/>
        <end position="326"/>
    </location>
</feature>
<keyword evidence="5" id="KW-1185">Reference proteome</keyword>
<sequence length="326" mass="36573">MTSLGFLLTFLFGFSVGSSEFPNPQREWRMCGRTKASYICDPDFILERSEAERLDQIARDIRRVTACICPKCSKDDPGISVGIFVRRNISKESLSKYPTGNDVSEMLRRRWSLSPCDGDVTVVLVPQLNMSGYSLGPAVVPYLPYTIADRIMAECSGHFESEYYYQGLESILNSLGDAIVEGQRHHIGPSFIRNMALGIGLGFGVLLVLALVALALLHREQVKRRKSNCSNIYADPPGTNNRRPRSFNHEEHLDKLKRLEEEDDNSDEDQHLPHDLQLPVRYMRAYRQLSDVAEESGEDDVSKRNSSLSSSLCSPTPKGSVPVTEL</sequence>
<accession>A0AAV6W0T2</accession>
<evidence type="ECO:0000313" key="5">
    <source>
        <dbReference type="Proteomes" id="UP000827092"/>
    </source>
</evidence>
<keyword evidence="3" id="KW-0732">Signal</keyword>
<keyword evidence="2" id="KW-0812">Transmembrane</keyword>
<dbReference type="Proteomes" id="UP000827092">
    <property type="component" value="Unassembled WGS sequence"/>
</dbReference>
<dbReference type="AlphaFoldDB" id="A0AAV6W0T2"/>
<dbReference type="Pfam" id="PF17175">
    <property type="entry name" value="MOLO1"/>
    <property type="match status" value="1"/>
</dbReference>
<dbReference type="PANTHER" id="PTHR33748:SF5">
    <property type="entry name" value="GROUND-LIKE DOMAIN-CONTAINING PROTEIN"/>
    <property type="match status" value="1"/>
</dbReference>
<keyword evidence="2" id="KW-0472">Membrane</keyword>
<gene>
    <name evidence="4" type="ORF">JTE90_012831</name>
</gene>
<protein>
    <submittedName>
        <fullName evidence="4">Uncharacterized protein</fullName>
    </submittedName>
</protein>
<feature type="signal peptide" evidence="3">
    <location>
        <begin position="1"/>
        <end position="19"/>
    </location>
</feature>
<name>A0AAV6W0T2_9ARAC</name>
<proteinExistence type="predicted"/>
<dbReference type="Gene3D" id="3.10.310.50">
    <property type="match status" value="1"/>
</dbReference>
<dbReference type="InterPro" id="IPR033438">
    <property type="entry name" value="MOLO1"/>
</dbReference>
<dbReference type="EMBL" id="JAFNEN010000003">
    <property type="protein sequence ID" value="KAG8201773.1"/>
    <property type="molecule type" value="Genomic_DNA"/>
</dbReference>
<feature type="region of interest" description="Disordered" evidence="1">
    <location>
        <begin position="291"/>
        <end position="326"/>
    </location>
</feature>
<reference evidence="4 5" key="1">
    <citation type="journal article" date="2022" name="Nat. Ecol. Evol.">
        <title>A masculinizing supergene underlies an exaggerated male reproductive morph in a spider.</title>
        <authorList>
            <person name="Hendrickx F."/>
            <person name="De Corte Z."/>
            <person name="Sonet G."/>
            <person name="Van Belleghem S.M."/>
            <person name="Kostlbacher S."/>
            <person name="Vangestel C."/>
        </authorList>
    </citation>
    <scope>NUCLEOTIDE SEQUENCE [LARGE SCALE GENOMIC DNA]</scope>
    <source>
        <strain evidence="4">W744_W776</strain>
    </source>
</reference>
<evidence type="ECO:0000256" key="1">
    <source>
        <dbReference type="SAM" id="MobiDB-lite"/>
    </source>
</evidence>